<dbReference type="InterPro" id="IPR000551">
    <property type="entry name" value="MerR-type_HTH_dom"/>
</dbReference>
<evidence type="ECO:0000256" key="1">
    <source>
        <dbReference type="ARBA" id="ARBA00022491"/>
    </source>
</evidence>
<evidence type="ECO:0000313" key="7">
    <source>
        <dbReference type="Proteomes" id="UP001302696"/>
    </source>
</evidence>
<dbReference type="Pfam" id="PF13411">
    <property type="entry name" value="MerR_1"/>
    <property type="match status" value="1"/>
</dbReference>
<dbReference type="Gene3D" id="1.10.1660.10">
    <property type="match status" value="1"/>
</dbReference>
<proteinExistence type="predicted"/>
<dbReference type="SUPFAM" id="SSF46955">
    <property type="entry name" value="Putative DNA-binding domain"/>
    <property type="match status" value="1"/>
</dbReference>
<dbReference type="InterPro" id="IPR047057">
    <property type="entry name" value="MerR_fam"/>
</dbReference>
<keyword evidence="1" id="KW-0678">Repressor</keyword>
<evidence type="ECO:0000313" key="6">
    <source>
        <dbReference type="EMBL" id="WPC20898.1"/>
    </source>
</evidence>
<dbReference type="RefSeq" id="WP_082623214.1">
    <property type="nucleotide sequence ID" value="NZ_BBIM01000025.1"/>
</dbReference>
<evidence type="ECO:0000256" key="3">
    <source>
        <dbReference type="ARBA" id="ARBA00023125"/>
    </source>
</evidence>
<sequence>MNYSIGEAAEKMGTTTSALRYYDKKGLLPFVDRDAAGRRKFKDNDFNFLEVINCLKKSGVPIKDIGNFISLCLQGDGTLQERYDYLDQEEGALEDKVHEMQSQLDFLRFKKWYYKTSVEAGTEDIHFTPGTKFVDPTTHDQYRAKLKNSSDIRELIDLRSKKD</sequence>
<dbReference type="Proteomes" id="UP001302696">
    <property type="component" value="Chromosome"/>
</dbReference>
<keyword evidence="3" id="KW-0238">DNA-binding</keyword>
<accession>A0ABZ0Q2R9</accession>
<dbReference type="EMBL" id="CP104778">
    <property type="protein sequence ID" value="WPC20898.1"/>
    <property type="molecule type" value="Genomic_DNA"/>
</dbReference>
<keyword evidence="2" id="KW-0805">Transcription regulation</keyword>
<dbReference type="PANTHER" id="PTHR30204">
    <property type="entry name" value="REDOX-CYCLING DRUG-SENSING TRANSCRIPTIONAL ACTIVATOR SOXR"/>
    <property type="match status" value="1"/>
</dbReference>
<evidence type="ECO:0000256" key="4">
    <source>
        <dbReference type="ARBA" id="ARBA00023163"/>
    </source>
</evidence>
<dbReference type="SMART" id="SM00422">
    <property type="entry name" value="HTH_MERR"/>
    <property type="match status" value="1"/>
</dbReference>
<organism evidence="6 7">
    <name type="scientific">Pediococcus inopinatus</name>
    <dbReference type="NCBI Taxonomy" id="114090"/>
    <lineage>
        <taxon>Bacteria</taxon>
        <taxon>Bacillati</taxon>
        <taxon>Bacillota</taxon>
        <taxon>Bacilli</taxon>
        <taxon>Lactobacillales</taxon>
        <taxon>Lactobacillaceae</taxon>
        <taxon>Pediococcus</taxon>
    </lineage>
</organism>
<protein>
    <submittedName>
        <fullName evidence="6">MerR family transcriptional regulator</fullName>
    </submittedName>
</protein>
<dbReference type="CDD" id="cd01109">
    <property type="entry name" value="HTH_YyaN"/>
    <property type="match status" value="1"/>
</dbReference>
<dbReference type="PRINTS" id="PR00040">
    <property type="entry name" value="HTHMERR"/>
</dbReference>
<dbReference type="InterPro" id="IPR009061">
    <property type="entry name" value="DNA-bd_dom_put_sf"/>
</dbReference>
<keyword evidence="7" id="KW-1185">Reference proteome</keyword>
<feature type="domain" description="HTH merR-type" evidence="5">
    <location>
        <begin position="2"/>
        <end position="71"/>
    </location>
</feature>
<gene>
    <name evidence="6" type="ORF">N6G96_06205</name>
</gene>
<keyword evidence="4" id="KW-0804">Transcription</keyword>
<dbReference type="PANTHER" id="PTHR30204:SF69">
    <property type="entry name" value="MERR-FAMILY TRANSCRIPTIONAL REGULATOR"/>
    <property type="match status" value="1"/>
</dbReference>
<dbReference type="PROSITE" id="PS50937">
    <property type="entry name" value="HTH_MERR_2"/>
    <property type="match status" value="1"/>
</dbReference>
<evidence type="ECO:0000259" key="5">
    <source>
        <dbReference type="PROSITE" id="PS50937"/>
    </source>
</evidence>
<reference evidence="7" key="1">
    <citation type="submission" date="2024-06" db="EMBL/GenBank/DDBJ databases">
        <authorList>
            <person name="Chang H.C."/>
            <person name="Mun S.Y."/>
        </authorList>
    </citation>
    <scope>NUCLEOTIDE SEQUENCE [LARGE SCALE GENOMIC DNA]</scope>
    <source>
        <strain evidence="7">KT1</strain>
    </source>
</reference>
<evidence type="ECO:0000256" key="2">
    <source>
        <dbReference type="ARBA" id="ARBA00023015"/>
    </source>
</evidence>
<name>A0ABZ0Q2R9_9LACO</name>